<sequence length="215" mass="24765">MLGTIALTIIVLAIIWVIFIEYRKEQKYKKQREEKRKLRKTPPFETNVEEPLKEKEKPITQHIEEEVAVAPEKVEIKPEPEVIVEEPKAEEKVEIEVTVAEELPPCDYPPFDHTRTVESLGLSEEEAKEFVCELVTQIDTHIPLIKKELETENFHQLEKLTHSIKGSATNLGTGGVSDLLVDFNTYLKTGTDMKIVQHYCSSLENYAQQLKDQYC</sequence>
<comment type="caution">
    <text evidence="5">The sequence shown here is derived from an EMBL/GenBank/DDBJ whole genome shotgun (WGS) entry which is preliminary data.</text>
</comment>
<evidence type="ECO:0000313" key="5">
    <source>
        <dbReference type="EMBL" id="MDM5271750.1"/>
    </source>
</evidence>
<feature type="region of interest" description="Disordered" evidence="2">
    <location>
        <begin position="32"/>
        <end position="59"/>
    </location>
</feature>
<evidence type="ECO:0000313" key="6">
    <source>
        <dbReference type="Proteomes" id="UP001169069"/>
    </source>
</evidence>
<reference evidence="5" key="1">
    <citation type="submission" date="2023-01" db="EMBL/GenBank/DDBJ databases">
        <title>Sulfurovum sp. zt1-1 genome assembly.</title>
        <authorList>
            <person name="Wang J."/>
        </authorList>
    </citation>
    <scope>NUCLEOTIDE SEQUENCE</scope>
    <source>
        <strain evidence="5">Zt1-1</strain>
    </source>
</reference>
<dbReference type="EMBL" id="JAQIBD010000002">
    <property type="protein sequence ID" value="MDM5271750.1"/>
    <property type="molecule type" value="Genomic_DNA"/>
</dbReference>
<dbReference type="InterPro" id="IPR036641">
    <property type="entry name" value="HPT_dom_sf"/>
</dbReference>
<dbReference type="Proteomes" id="UP001169069">
    <property type="component" value="Unassembled WGS sequence"/>
</dbReference>
<keyword evidence="3" id="KW-0472">Membrane</keyword>
<evidence type="ECO:0000256" key="2">
    <source>
        <dbReference type="SAM" id="MobiDB-lite"/>
    </source>
</evidence>
<keyword evidence="3" id="KW-1133">Transmembrane helix</keyword>
<evidence type="ECO:0000259" key="4">
    <source>
        <dbReference type="PROSITE" id="PS50894"/>
    </source>
</evidence>
<keyword evidence="3" id="KW-0812">Transmembrane</keyword>
<evidence type="ECO:0000256" key="1">
    <source>
        <dbReference type="PROSITE-ProRule" id="PRU00110"/>
    </source>
</evidence>
<dbReference type="Gene3D" id="1.20.120.160">
    <property type="entry name" value="HPT domain"/>
    <property type="match status" value="1"/>
</dbReference>
<name>A0ABT7QY42_9BACT</name>
<feature type="transmembrane region" description="Helical" evidence="3">
    <location>
        <begin position="6"/>
        <end position="22"/>
    </location>
</feature>
<keyword evidence="6" id="KW-1185">Reference proteome</keyword>
<protein>
    <submittedName>
        <fullName evidence="5">Hpt domain-containing protein</fullName>
    </submittedName>
</protein>
<feature type="modified residue" description="Phosphohistidine" evidence="1">
    <location>
        <position position="162"/>
    </location>
</feature>
<proteinExistence type="predicted"/>
<gene>
    <name evidence="5" type="ORF">PGH07_06145</name>
</gene>
<dbReference type="RefSeq" id="WP_289413477.1">
    <property type="nucleotide sequence ID" value="NZ_JAQIBD010000002.1"/>
</dbReference>
<organism evidence="5 6">
    <name type="scientific">Sulfurovum zhangzhouensis</name>
    <dbReference type="NCBI Taxonomy" id="3019067"/>
    <lineage>
        <taxon>Bacteria</taxon>
        <taxon>Pseudomonadati</taxon>
        <taxon>Campylobacterota</taxon>
        <taxon>Epsilonproteobacteria</taxon>
        <taxon>Campylobacterales</taxon>
        <taxon>Sulfurovaceae</taxon>
        <taxon>Sulfurovum</taxon>
    </lineage>
</organism>
<dbReference type="InterPro" id="IPR008207">
    <property type="entry name" value="Sig_transdc_His_kin_Hpt_dom"/>
</dbReference>
<feature type="compositionally biased region" description="Basic and acidic residues" evidence="2">
    <location>
        <begin position="50"/>
        <end position="59"/>
    </location>
</feature>
<dbReference type="PROSITE" id="PS50894">
    <property type="entry name" value="HPT"/>
    <property type="match status" value="1"/>
</dbReference>
<dbReference type="SUPFAM" id="SSF47226">
    <property type="entry name" value="Histidine-containing phosphotransfer domain, HPT domain"/>
    <property type="match status" value="1"/>
</dbReference>
<feature type="domain" description="HPt" evidence="4">
    <location>
        <begin position="123"/>
        <end position="213"/>
    </location>
</feature>
<dbReference type="Pfam" id="PF01627">
    <property type="entry name" value="Hpt"/>
    <property type="match status" value="1"/>
</dbReference>
<keyword evidence="1" id="KW-0597">Phosphoprotein</keyword>
<evidence type="ECO:0000256" key="3">
    <source>
        <dbReference type="SAM" id="Phobius"/>
    </source>
</evidence>
<accession>A0ABT7QY42</accession>